<dbReference type="InterPro" id="IPR018490">
    <property type="entry name" value="cNMP-bd_dom_sf"/>
</dbReference>
<feature type="domain" description="Cyclic nucleotide-binding" evidence="1">
    <location>
        <begin position="28"/>
        <end position="124"/>
    </location>
</feature>
<evidence type="ECO:0000259" key="1">
    <source>
        <dbReference type="PROSITE" id="PS50042"/>
    </source>
</evidence>
<dbReference type="AlphaFoldDB" id="A0A1L9QTQ8"/>
<gene>
    <name evidence="2" type="ORF">BI308_08680</name>
</gene>
<dbReference type="PROSITE" id="PS00889">
    <property type="entry name" value="CNMP_BINDING_2"/>
    <property type="match status" value="1"/>
</dbReference>
<dbReference type="GO" id="GO:0005829">
    <property type="term" value="C:cytosol"/>
    <property type="evidence" value="ECO:0007669"/>
    <property type="project" value="TreeGrafter"/>
</dbReference>
<dbReference type="PROSITE" id="PS50042">
    <property type="entry name" value="CNMP_BINDING_3"/>
    <property type="match status" value="1"/>
</dbReference>
<dbReference type="STRING" id="1925591.BI308_08680"/>
<dbReference type="SMART" id="SM00100">
    <property type="entry name" value="cNMP"/>
    <property type="match status" value="1"/>
</dbReference>
<evidence type="ECO:0000313" key="2">
    <source>
        <dbReference type="EMBL" id="OJJ26022.1"/>
    </source>
</evidence>
<organism evidence="2 3">
    <name type="scientific">Roseofilum reptotaenium AO1-A</name>
    <dbReference type="NCBI Taxonomy" id="1925591"/>
    <lineage>
        <taxon>Bacteria</taxon>
        <taxon>Bacillati</taxon>
        <taxon>Cyanobacteriota</taxon>
        <taxon>Cyanophyceae</taxon>
        <taxon>Desertifilales</taxon>
        <taxon>Desertifilaceae</taxon>
        <taxon>Roseofilum</taxon>
    </lineage>
</organism>
<comment type="caution">
    <text evidence="2">The sequence shown here is derived from an EMBL/GenBank/DDBJ whole genome shotgun (WGS) entry which is preliminary data.</text>
</comment>
<dbReference type="GO" id="GO:0030552">
    <property type="term" value="F:cAMP binding"/>
    <property type="evidence" value="ECO:0007669"/>
    <property type="project" value="TreeGrafter"/>
</dbReference>
<dbReference type="CDD" id="cd00038">
    <property type="entry name" value="CAP_ED"/>
    <property type="match status" value="1"/>
</dbReference>
<dbReference type="GO" id="GO:0005952">
    <property type="term" value="C:cAMP-dependent protein kinase complex"/>
    <property type="evidence" value="ECO:0007669"/>
    <property type="project" value="InterPro"/>
</dbReference>
<dbReference type="InterPro" id="IPR018488">
    <property type="entry name" value="cNMP-bd_CS"/>
</dbReference>
<dbReference type="PRINTS" id="PR00103">
    <property type="entry name" value="CAMPKINASE"/>
</dbReference>
<dbReference type="Proteomes" id="UP000183940">
    <property type="component" value="Unassembled WGS sequence"/>
</dbReference>
<proteinExistence type="predicted"/>
<keyword evidence="3" id="KW-1185">Reference proteome</keyword>
<dbReference type="PANTHER" id="PTHR11635">
    <property type="entry name" value="CAMP-DEPENDENT PROTEIN KINASE REGULATORY CHAIN"/>
    <property type="match status" value="1"/>
</dbReference>
<dbReference type="Gene3D" id="2.60.120.10">
    <property type="entry name" value="Jelly Rolls"/>
    <property type="match status" value="1"/>
</dbReference>
<accession>A0A1L9QTQ8</accession>
<dbReference type="EMBL" id="MLAW01000011">
    <property type="protein sequence ID" value="OJJ26022.1"/>
    <property type="molecule type" value="Genomic_DNA"/>
</dbReference>
<name>A0A1L9QTQ8_9CYAN</name>
<sequence>MSDERIDAHSGLPILPVLLDINDVKDFFMNFAHQNQMYNFINSYEYLTYDEGEYIIYAGDVGDQAFVIVSGTVSIRFPGTEKVIYDMSEGDVFGELALFTDTTRSADVVAKTKVRIMALPKSAFLAHLRNNPDKAIEFMRSIGNRLNTLTQNYSVTLD</sequence>
<protein>
    <recommendedName>
        <fullName evidence="1">Cyclic nucleotide-binding domain-containing protein</fullName>
    </recommendedName>
</protein>
<evidence type="ECO:0000313" key="3">
    <source>
        <dbReference type="Proteomes" id="UP000183940"/>
    </source>
</evidence>
<dbReference type="GO" id="GO:0004862">
    <property type="term" value="F:cAMP-dependent protein kinase inhibitor activity"/>
    <property type="evidence" value="ECO:0007669"/>
    <property type="project" value="TreeGrafter"/>
</dbReference>
<dbReference type="GO" id="GO:0034236">
    <property type="term" value="F:protein kinase A catalytic subunit binding"/>
    <property type="evidence" value="ECO:0007669"/>
    <property type="project" value="TreeGrafter"/>
</dbReference>
<dbReference type="InterPro" id="IPR014710">
    <property type="entry name" value="RmlC-like_jellyroll"/>
</dbReference>
<dbReference type="Pfam" id="PF00027">
    <property type="entry name" value="cNMP_binding"/>
    <property type="match status" value="1"/>
</dbReference>
<reference evidence="2" key="1">
    <citation type="submission" date="2016-10" db="EMBL/GenBank/DDBJ databases">
        <title>CRISPR-Cas defence system in Roseofilum reptotaenium: evidence of a bacteriophage-cyanobacterium arms race in the coral black band disease.</title>
        <authorList>
            <person name="Buerger P."/>
            <person name="Wood-Charlson E.M."/>
            <person name="Weynberg K.D."/>
            <person name="Willis B."/>
            <person name="Van Oppen M.J."/>
        </authorList>
    </citation>
    <scope>NUCLEOTIDE SEQUENCE [LARGE SCALE GENOMIC DNA]</scope>
    <source>
        <strain evidence="2">AO1-A</strain>
    </source>
</reference>
<dbReference type="InterPro" id="IPR050503">
    <property type="entry name" value="cAMP-dep_PK_reg_su-like"/>
</dbReference>
<dbReference type="PANTHER" id="PTHR11635:SF166">
    <property type="entry name" value="CYCLIC NUCLEOTIDE-BINDING DOMAIN-CONTAINING PROTEIN"/>
    <property type="match status" value="1"/>
</dbReference>
<dbReference type="SUPFAM" id="SSF51206">
    <property type="entry name" value="cAMP-binding domain-like"/>
    <property type="match status" value="1"/>
</dbReference>
<dbReference type="InterPro" id="IPR000595">
    <property type="entry name" value="cNMP-bd_dom"/>
</dbReference>